<evidence type="ECO:0000256" key="8">
    <source>
        <dbReference type="ARBA" id="ARBA00023501"/>
    </source>
</evidence>
<evidence type="ECO:0000256" key="6">
    <source>
        <dbReference type="ARBA" id="ARBA00023004"/>
    </source>
</evidence>
<comment type="catalytic activity">
    <reaction evidence="8 9">
        <text>citrate = D-threo-isocitrate</text>
        <dbReference type="Rhea" id="RHEA:10336"/>
        <dbReference type="ChEBI" id="CHEBI:15562"/>
        <dbReference type="ChEBI" id="CHEBI:16947"/>
        <dbReference type="EC" id="4.2.1.3"/>
    </reaction>
</comment>
<dbReference type="Gene3D" id="6.10.190.10">
    <property type="match status" value="1"/>
</dbReference>
<comment type="cofactor">
    <cofactor evidence="1">
        <name>[4Fe-4S] cluster</name>
        <dbReference type="ChEBI" id="CHEBI:49883"/>
    </cofactor>
</comment>
<keyword evidence="13" id="KW-1185">Reference proteome</keyword>
<organism evidence="12 13">
    <name type="scientific">Paenibacillus spongiae</name>
    <dbReference type="NCBI Taxonomy" id="2909671"/>
    <lineage>
        <taxon>Bacteria</taxon>
        <taxon>Bacillati</taxon>
        <taxon>Bacillota</taxon>
        <taxon>Bacilli</taxon>
        <taxon>Bacillales</taxon>
        <taxon>Paenibacillaceae</taxon>
        <taxon>Paenibacillus</taxon>
    </lineage>
</organism>
<proteinExistence type="inferred from homology"/>
<evidence type="ECO:0000256" key="7">
    <source>
        <dbReference type="ARBA" id="ARBA00023014"/>
    </source>
</evidence>
<comment type="function">
    <text evidence="9">Catalyzes the isomerization of citrate to isocitrate via cis-aconitate.</text>
</comment>
<dbReference type="PRINTS" id="PR00415">
    <property type="entry name" value="ACONITASE"/>
</dbReference>
<evidence type="ECO:0000256" key="1">
    <source>
        <dbReference type="ARBA" id="ARBA00001966"/>
    </source>
</evidence>
<comment type="pathway">
    <text evidence="2">Carbohydrate metabolism; tricarboxylic acid cycle; isocitrate from oxaloacetate: step 2/2.</text>
</comment>
<keyword evidence="7 9" id="KW-0411">Iron-sulfur</keyword>
<dbReference type="GO" id="GO:0003994">
    <property type="term" value="F:aconitate hydratase activity"/>
    <property type="evidence" value="ECO:0007669"/>
    <property type="project" value="UniProtKB-EC"/>
</dbReference>
<reference evidence="12" key="1">
    <citation type="submission" date="2022-01" db="EMBL/GenBank/DDBJ databases">
        <title>Paenibacillus spongiae sp. nov., isolated from marine sponge.</title>
        <authorList>
            <person name="Li Z."/>
            <person name="Zhang M."/>
        </authorList>
    </citation>
    <scope>NUCLEOTIDE SEQUENCE</scope>
    <source>
        <strain evidence="12">PHS-Z3</strain>
    </source>
</reference>
<evidence type="ECO:0000313" key="13">
    <source>
        <dbReference type="Proteomes" id="UP001057877"/>
    </source>
</evidence>
<dbReference type="InterPro" id="IPR015928">
    <property type="entry name" value="Aconitase/3IPM_dehydase_swvl"/>
</dbReference>
<evidence type="ECO:0000256" key="5">
    <source>
        <dbReference type="ARBA" id="ARBA00022723"/>
    </source>
</evidence>
<evidence type="ECO:0000259" key="10">
    <source>
        <dbReference type="Pfam" id="PF00330"/>
    </source>
</evidence>
<dbReference type="EC" id="4.2.1.3" evidence="9"/>
<dbReference type="Proteomes" id="UP001057877">
    <property type="component" value="Chromosome"/>
</dbReference>
<dbReference type="InterPro" id="IPR018136">
    <property type="entry name" value="Aconitase_4Fe-4S_BS"/>
</dbReference>
<feature type="domain" description="Aconitase/3-isopropylmalate dehydratase large subunit alpha/beta/alpha" evidence="10">
    <location>
        <begin position="73"/>
        <end position="571"/>
    </location>
</feature>
<dbReference type="PROSITE" id="PS00450">
    <property type="entry name" value="ACONITASE_1"/>
    <property type="match status" value="1"/>
</dbReference>
<evidence type="ECO:0000256" key="3">
    <source>
        <dbReference type="ARBA" id="ARBA00007185"/>
    </source>
</evidence>
<dbReference type="Gene3D" id="3.20.19.10">
    <property type="entry name" value="Aconitase, domain 4"/>
    <property type="match status" value="1"/>
</dbReference>
<keyword evidence="5" id="KW-0479">Metal-binding</keyword>
<dbReference type="NCBIfam" id="TIGR01341">
    <property type="entry name" value="aconitase_1"/>
    <property type="match status" value="1"/>
</dbReference>
<dbReference type="RefSeq" id="WP_258386959.1">
    <property type="nucleotide sequence ID" value="NZ_CP091430.1"/>
</dbReference>
<dbReference type="CDD" id="cd01580">
    <property type="entry name" value="AcnA_IRP_Swivel"/>
    <property type="match status" value="1"/>
</dbReference>
<dbReference type="PROSITE" id="PS01244">
    <property type="entry name" value="ACONITASE_2"/>
    <property type="match status" value="1"/>
</dbReference>
<dbReference type="NCBIfam" id="NF009520">
    <property type="entry name" value="PRK12881.1"/>
    <property type="match status" value="1"/>
</dbReference>
<dbReference type="NCBIfam" id="NF006757">
    <property type="entry name" value="PRK09277.1"/>
    <property type="match status" value="1"/>
</dbReference>
<comment type="subunit">
    <text evidence="4">Monomer.</text>
</comment>
<feature type="domain" description="Aconitase A/isopropylmalate dehydratase small subunit swivel" evidence="11">
    <location>
        <begin position="701"/>
        <end position="828"/>
    </location>
</feature>
<comment type="similarity">
    <text evidence="3 9">Belongs to the aconitase/IPM isomerase family.</text>
</comment>
<dbReference type="InterPro" id="IPR006249">
    <property type="entry name" value="Aconitase/IRP2"/>
</dbReference>
<evidence type="ECO:0000259" key="11">
    <source>
        <dbReference type="Pfam" id="PF00694"/>
    </source>
</evidence>
<dbReference type="InterPro" id="IPR000573">
    <property type="entry name" value="AconitaseA/IPMdHydase_ssu_swvl"/>
</dbReference>
<dbReference type="InterPro" id="IPR036008">
    <property type="entry name" value="Aconitase_4Fe-4S_dom"/>
</dbReference>
<protein>
    <recommendedName>
        <fullName evidence="9">Aconitate hydratase</fullName>
        <shortName evidence="9">Aconitase</shortName>
        <ecNumber evidence="9">4.2.1.3</ecNumber>
    </recommendedName>
</protein>
<accession>A0ABY5SDU0</accession>
<keyword evidence="6 9" id="KW-0408">Iron</keyword>
<dbReference type="PANTHER" id="PTHR11670">
    <property type="entry name" value="ACONITASE/IRON-RESPONSIVE ELEMENT FAMILY MEMBER"/>
    <property type="match status" value="1"/>
</dbReference>
<keyword evidence="9 12" id="KW-0456">Lyase</keyword>
<name>A0ABY5SDU0_9BACL</name>
<evidence type="ECO:0000256" key="9">
    <source>
        <dbReference type="RuleBase" id="RU361275"/>
    </source>
</evidence>
<dbReference type="EMBL" id="CP091430">
    <property type="protein sequence ID" value="UVI30895.1"/>
    <property type="molecule type" value="Genomic_DNA"/>
</dbReference>
<dbReference type="SUPFAM" id="SSF53732">
    <property type="entry name" value="Aconitase iron-sulfur domain"/>
    <property type="match status" value="1"/>
</dbReference>
<dbReference type="InterPro" id="IPR015931">
    <property type="entry name" value="Acnase/IPM_dHydase_lsu_aba_1/3"/>
</dbReference>
<evidence type="ECO:0000256" key="2">
    <source>
        <dbReference type="ARBA" id="ARBA00004717"/>
    </source>
</evidence>
<gene>
    <name evidence="12" type="primary">acnA</name>
    <name evidence="12" type="ORF">L1F29_03195</name>
</gene>
<dbReference type="Gene3D" id="3.30.499.10">
    <property type="entry name" value="Aconitase, domain 3"/>
    <property type="match status" value="2"/>
</dbReference>
<keyword evidence="9" id="KW-0004">4Fe-4S</keyword>
<dbReference type="SUPFAM" id="SSF52016">
    <property type="entry name" value="LeuD/IlvD-like"/>
    <property type="match status" value="1"/>
</dbReference>
<dbReference type="InterPro" id="IPR044137">
    <property type="entry name" value="AcnA_IRP_Swivel"/>
</dbReference>
<sequence>MTTHQNEYSVRSSLEVGGKSYAYYRLQGLEEQGLGQISKLPFSIKVLLEAAIRQFDGRAITSEHVKQLTNWAEGREDKEIPFIPARIVLQDFTGVPVVVDLAAMRDTVKKSGGDPKQINPLVPVDLVIDHSVMVDAFGTPEALEYNMNVEFERNEERYRFLRWAQTAFDNFRAVPPATGIVHQVNLEYLASVAATKTANGETVVYPDSLVGTDSHTTMINGLGVVGWGVGGIEAEAGMLGQPLYFVTPEVIGFRLTGSLAEGATATDLALTVTQILRKKGVVGKFVEFFGPGLSNIGLEDRATVANMAPEYGATIGFFPVDAEALDFLRATGRTEEQIELVEAYYKAQGMFRTDDTPEPVFTDIVELDLSTIVPSLAGPKRPQDRVELTAMKESFNDIIRTPIEKGGYGLSDSKIEQMIDVKHPNGSVSKMGTGAVVIAAITSCTNTSNPSVMIGAGLVAKKAVELGLKKPAYVKSSLTPGSLVVTEYLKKAGLLESLEALGFHVAGYGCATCIGNSGPLPDEVSKAIADEDMTVAAVLSGNRNFEGRVHAQVKANYLASPPLVVAYALAGTVNIDLTNDPIGYDSNNKPVFLKDIWPTNKEIRDAVRDAVNADMFRAKYENVFTQNERWNAIDVPKGEIYEWDANSTYIQNPPFFESINDGISDMADIKDSNVLALLGDSVTTDHISPAGNIKTDSPAGEYLLEHGVDKKDFNSYGSRRGNHEVMMRGTFANIRIRNQVAPGTEGGVTTYLPTDEVMSIYDASMKYQQNDTNLIVLAGKEYGTGSSRDWAAKGTFLLGVKAVIAESFERIHRSNLVGMGVLPLQFQDGQSWKTLNITGREKFDIVGLTNDVQPGQTVQVVATREDGTTFEFPVRVRLDSSVDIDYYRNSGILQTVLRQMIAANA</sequence>
<evidence type="ECO:0000256" key="4">
    <source>
        <dbReference type="ARBA" id="ARBA00011245"/>
    </source>
</evidence>
<dbReference type="InterPro" id="IPR001030">
    <property type="entry name" value="Acoase/IPM_deHydtase_lsu_aba"/>
</dbReference>
<dbReference type="CDD" id="cd01586">
    <property type="entry name" value="AcnA_IRP"/>
    <property type="match status" value="1"/>
</dbReference>
<dbReference type="Pfam" id="PF00694">
    <property type="entry name" value="Aconitase_C"/>
    <property type="match status" value="1"/>
</dbReference>
<dbReference type="Pfam" id="PF00330">
    <property type="entry name" value="Aconitase"/>
    <property type="match status" value="1"/>
</dbReference>
<evidence type="ECO:0000313" key="12">
    <source>
        <dbReference type="EMBL" id="UVI30895.1"/>
    </source>
</evidence>